<sequence length="94" mass="10436">MLGLRDVLVRSHELADVEVPLPPASAEAQRRTEVIKTKGWRKSSYSVGESNCVEVAETPSAVLVRDTQHRDLGHLGFAPAEWVVFLADLKDNRL</sequence>
<gene>
    <name evidence="2" type="ORF">NI17_006470</name>
</gene>
<dbReference type="KEGG" id="thao:NI17_006470"/>
<protein>
    <submittedName>
        <fullName evidence="2">DUF397 domain-containing protein</fullName>
    </submittedName>
</protein>
<dbReference type="InterPro" id="IPR007278">
    <property type="entry name" value="DUF397"/>
</dbReference>
<dbReference type="Pfam" id="PF04149">
    <property type="entry name" value="DUF397"/>
    <property type="match status" value="1"/>
</dbReference>
<dbReference type="Proteomes" id="UP000265719">
    <property type="component" value="Chromosome"/>
</dbReference>
<evidence type="ECO:0000313" key="2">
    <source>
        <dbReference type="EMBL" id="UOE21894.1"/>
    </source>
</evidence>
<feature type="domain" description="DUF397" evidence="1">
    <location>
        <begin position="39"/>
        <end position="90"/>
    </location>
</feature>
<evidence type="ECO:0000259" key="1">
    <source>
        <dbReference type="Pfam" id="PF04149"/>
    </source>
</evidence>
<dbReference type="EMBL" id="CP063196">
    <property type="protein sequence ID" value="UOE21894.1"/>
    <property type="molecule type" value="Genomic_DNA"/>
</dbReference>
<organism evidence="2 3">
    <name type="scientific">Thermobifida halotolerans</name>
    <dbReference type="NCBI Taxonomy" id="483545"/>
    <lineage>
        <taxon>Bacteria</taxon>
        <taxon>Bacillati</taxon>
        <taxon>Actinomycetota</taxon>
        <taxon>Actinomycetes</taxon>
        <taxon>Streptosporangiales</taxon>
        <taxon>Nocardiopsidaceae</taxon>
        <taxon>Thermobifida</taxon>
    </lineage>
</organism>
<accession>A0AA97M1N2</accession>
<reference evidence="2" key="1">
    <citation type="submission" date="2020-10" db="EMBL/GenBank/DDBJ databases">
        <title>De novo genome project of the cellulose decomposer Thermobifida halotolerans type strain.</title>
        <authorList>
            <person name="Nagy I."/>
            <person name="Horvath B."/>
            <person name="Kukolya J."/>
            <person name="Nagy I."/>
            <person name="Orsini M."/>
        </authorList>
    </citation>
    <scope>NUCLEOTIDE SEQUENCE</scope>
    <source>
        <strain evidence="2">DSM 44931</strain>
    </source>
</reference>
<dbReference type="AlphaFoldDB" id="A0AA97M1N2"/>
<evidence type="ECO:0000313" key="3">
    <source>
        <dbReference type="Proteomes" id="UP000265719"/>
    </source>
</evidence>
<proteinExistence type="predicted"/>
<keyword evidence="3" id="KW-1185">Reference proteome</keyword>
<name>A0AA97M1N2_9ACTN</name>